<dbReference type="CDD" id="cd01185">
    <property type="entry name" value="INTN1_C_like"/>
    <property type="match status" value="1"/>
</dbReference>
<proteinExistence type="inferred from homology"/>
<dbReference type="Pfam" id="PF00589">
    <property type="entry name" value="Phage_integrase"/>
    <property type="match status" value="1"/>
</dbReference>
<dbReference type="STRING" id="1605367.AFM12_18660"/>
<reference evidence="8 9" key="1">
    <citation type="submission" date="2015-07" db="EMBL/GenBank/DDBJ databases">
        <title>The draft genome sequence of Leadbetterella sp. JN14-9.</title>
        <authorList>
            <person name="Liu Y."/>
            <person name="Du J."/>
            <person name="Shao Z."/>
        </authorList>
    </citation>
    <scope>NUCLEOTIDE SEQUENCE [LARGE SCALE GENOMIC DNA]</scope>
    <source>
        <strain evidence="8 9">JN14-9</strain>
    </source>
</reference>
<dbReference type="AlphaFoldDB" id="A0A0P7C4E5"/>
<feature type="domain" description="Core-binding (CB)" evidence="7">
    <location>
        <begin position="106"/>
        <end position="190"/>
    </location>
</feature>
<dbReference type="InterPro" id="IPR044068">
    <property type="entry name" value="CB"/>
</dbReference>
<evidence type="ECO:0000313" key="8">
    <source>
        <dbReference type="EMBL" id="KPM46776.1"/>
    </source>
</evidence>
<dbReference type="PANTHER" id="PTHR30349:SF64">
    <property type="entry name" value="PROPHAGE INTEGRASE INTD-RELATED"/>
    <property type="match status" value="1"/>
</dbReference>
<evidence type="ECO:0000256" key="2">
    <source>
        <dbReference type="ARBA" id="ARBA00022908"/>
    </source>
</evidence>
<organism evidence="8 9">
    <name type="scientific">Jiulongibacter sediminis</name>
    <dbReference type="NCBI Taxonomy" id="1605367"/>
    <lineage>
        <taxon>Bacteria</taxon>
        <taxon>Pseudomonadati</taxon>
        <taxon>Bacteroidota</taxon>
        <taxon>Cytophagia</taxon>
        <taxon>Cytophagales</taxon>
        <taxon>Leadbetterellaceae</taxon>
        <taxon>Jiulongibacter</taxon>
    </lineage>
</organism>
<gene>
    <name evidence="8" type="ORF">AFM12_18660</name>
</gene>
<name>A0A0P7C4E5_9BACT</name>
<evidence type="ECO:0000256" key="5">
    <source>
        <dbReference type="PROSITE-ProRule" id="PRU01248"/>
    </source>
</evidence>
<dbReference type="EMBL" id="LGTQ01000015">
    <property type="protein sequence ID" value="KPM46776.1"/>
    <property type="molecule type" value="Genomic_DNA"/>
</dbReference>
<dbReference type="InterPro" id="IPR035386">
    <property type="entry name" value="Arm-DNA-bind_5"/>
</dbReference>
<comment type="similarity">
    <text evidence="1">Belongs to the 'phage' integrase family.</text>
</comment>
<protein>
    <recommendedName>
        <fullName evidence="10">Integrase</fullName>
    </recommendedName>
</protein>
<dbReference type="Gene3D" id="1.10.150.130">
    <property type="match status" value="1"/>
</dbReference>
<evidence type="ECO:0000256" key="4">
    <source>
        <dbReference type="ARBA" id="ARBA00023172"/>
    </source>
</evidence>
<dbReference type="InterPro" id="IPR011010">
    <property type="entry name" value="DNA_brk_join_enz"/>
</dbReference>
<dbReference type="Proteomes" id="UP000050454">
    <property type="component" value="Unassembled WGS sequence"/>
</dbReference>
<keyword evidence="3 5" id="KW-0238">DNA-binding</keyword>
<sequence length="397" mass="46153">MATTKLRLRPDSKNRGGKLGIYVQVCIKSDVKLFSTGQRIEKENWDAKGQKVKRLTGSHDHKQINLILEKKHQEIKEIIFQKEVNGEEVSFDSITDELKPEEKVPSNFTGLFDKFYASKSMEYGNGTTKSYRVLKNQILEFRKGRDFDISKLDYNFYDGFKNWLLREKGQKNDTVNKRLKTLKTFMRYCANFDLFDVADLAKMKMLESKPSTKIALNEDEVAQLWEYDFSKNERLEKVRDLFVFGCATGLRESDIQNLKKANIKDETIYFNAIKTSTDLEIPLNKYSKAILEKYDYKLPKISQQKLNQYIKEVGELAGLDEDEIVVTFQGGKRYEETAKRYSLLASHVGRRSFVTIMIQKGVPIPVIQSMTGHKDLASFQRYIKIADRDRKLAMAKW</sequence>
<dbReference type="InterPro" id="IPR010998">
    <property type="entry name" value="Integrase_recombinase_N"/>
</dbReference>
<dbReference type="OrthoDB" id="1493636at2"/>
<evidence type="ECO:0000313" key="9">
    <source>
        <dbReference type="Proteomes" id="UP000050454"/>
    </source>
</evidence>
<dbReference type="Gene3D" id="1.10.443.10">
    <property type="entry name" value="Intergrase catalytic core"/>
    <property type="match status" value="1"/>
</dbReference>
<keyword evidence="2" id="KW-0229">DNA integration</keyword>
<dbReference type="SUPFAM" id="SSF56349">
    <property type="entry name" value="DNA breaking-rejoining enzymes"/>
    <property type="match status" value="1"/>
</dbReference>
<comment type="caution">
    <text evidence="8">The sequence shown here is derived from an EMBL/GenBank/DDBJ whole genome shotgun (WGS) entry which is preliminary data.</text>
</comment>
<keyword evidence="4" id="KW-0233">DNA recombination</keyword>
<dbReference type="PROSITE" id="PS51900">
    <property type="entry name" value="CB"/>
    <property type="match status" value="1"/>
</dbReference>
<evidence type="ECO:0000256" key="3">
    <source>
        <dbReference type="ARBA" id="ARBA00023125"/>
    </source>
</evidence>
<feature type="domain" description="Tyr recombinase" evidence="6">
    <location>
        <begin position="211"/>
        <end position="396"/>
    </location>
</feature>
<dbReference type="Pfam" id="PF17293">
    <property type="entry name" value="Arm-DNA-bind_5"/>
    <property type="match status" value="1"/>
</dbReference>
<evidence type="ECO:0000256" key="1">
    <source>
        <dbReference type="ARBA" id="ARBA00008857"/>
    </source>
</evidence>
<dbReference type="RefSeq" id="WP_055151698.1">
    <property type="nucleotide sequence ID" value="NZ_JXSZ01000015.1"/>
</dbReference>
<dbReference type="InterPro" id="IPR013762">
    <property type="entry name" value="Integrase-like_cat_sf"/>
</dbReference>
<dbReference type="PROSITE" id="PS51898">
    <property type="entry name" value="TYR_RECOMBINASE"/>
    <property type="match status" value="1"/>
</dbReference>
<evidence type="ECO:0000259" key="6">
    <source>
        <dbReference type="PROSITE" id="PS51898"/>
    </source>
</evidence>
<dbReference type="InterPro" id="IPR025269">
    <property type="entry name" value="SAM-like_dom"/>
</dbReference>
<accession>A0A0P7C4E5</accession>
<dbReference type="PANTHER" id="PTHR30349">
    <property type="entry name" value="PHAGE INTEGRASE-RELATED"/>
    <property type="match status" value="1"/>
</dbReference>
<dbReference type="InterPro" id="IPR002104">
    <property type="entry name" value="Integrase_catalytic"/>
</dbReference>
<dbReference type="PATRIC" id="fig|1605367.3.peg.1174"/>
<dbReference type="Pfam" id="PF13102">
    <property type="entry name" value="Phage_int_SAM_5"/>
    <property type="match status" value="1"/>
</dbReference>
<evidence type="ECO:0008006" key="10">
    <source>
        <dbReference type="Google" id="ProtNLM"/>
    </source>
</evidence>
<dbReference type="GO" id="GO:0006310">
    <property type="term" value="P:DNA recombination"/>
    <property type="evidence" value="ECO:0007669"/>
    <property type="project" value="UniProtKB-KW"/>
</dbReference>
<dbReference type="GO" id="GO:0003677">
    <property type="term" value="F:DNA binding"/>
    <property type="evidence" value="ECO:0007669"/>
    <property type="project" value="UniProtKB-UniRule"/>
</dbReference>
<evidence type="ECO:0000259" key="7">
    <source>
        <dbReference type="PROSITE" id="PS51900"/>
    </source>
</evidence>
<dbReference type="InterPro" id="IPR050090">
    <property type="entry name" value="Tyrosine_recombinase_XerCD"/>
</dbReference>
<dbReference type="GO" id="GO:0015074">
    <property type="term" value="P:DNA integration"/>
    <property type="evidence" value="ECO:0007669"/>
    <property type="project" value="UniProtKB-KW"/>
</dbReference>
<keyword evidence="9" id="KW-1185">Reference proteome</keyword>